<dbReference type="EMBL" id="AQGS01000912">
    <property type="protein sequence ID" value="EPS36373.1"/>
    <property type="molecule type" value="Genomic_DNA"/>
</dbReference>
<feature type="signal peptide" evidence="1">
    <location>
        <begin position="1"/>
        <end position="25"/>
    </location>
</feature>
<accession>S8BB71</accession>
<evidence type="ECO:0000256" key="1">
    <source>
        <dbReference type="SAM" id="SignalP"/>
    </source>
</evidence>
<reference evidence="3" key="2">
    <citation type="submission" date="2013-04" db="EMBL/GenBank/DDBJ databases">
        <title>Genomic mechanisms accounting for the adaptation to parasitism in nematode-trapping fungi.</title>
        <authorList>
            <person name="Ahren D.G."/>
        </authorList>
    </citation>
    <scope>NUCLEOTIDE SEQUENCE [LARGE SCALE GENOMIC DNA]</scope>
    <source>
        <strain evidence="3">CBS 200.50</strain>
    </source>
</reference>
<feature type="chain" id="PRO_5004561101" evidence="1">
    <location>
        <begin position="26"/>
        <end position="280"/>
    </location>
</feature>
<keyword evidence="3" id="KW-1185">Reference proteome</keyword>
<dbReference type="HOGENOM" id="CLU_994043_0_0_1"/>
<keyword evidence="1" id="KW-0732">Signal</keyword>
<proteinExistence type="predicted"/>
<sequence length="280" mass="31632">MLSKKFKSVFVSVIWTIFRFTNVEARPATGLLPAELKARLASNPVPEIERLVSAQGLKKRHALSDPHMEIIFNDPWPTNYNVAFFNIFHNYIQYSYDSKSFDGVFGRQIEVEAQGCRPIYASCAGNTFLQVCSRASTKQNFKGEDVWHMVRRMMSVKLTDIWNSVPTFRLSNDNDVEPASWMVGIFDKDRGPHLAAVKTPLLDKIVPTMVGATYWSAGSDIAIGWYFGNPDSTNKDYLKTYGLECNNVPIAGHKADPEDPNSVGSIDFLLPFNRQNENQH</sequence>
<evidence type="ECO:0000313" key="3">
    <source>
        <dbReference type="Proteomes" id="UP000015100"/>
    </source>
</evidence>
<organism evidence="2 3">
    <name type="scientific">Dactylellina haptotyla (strain CBS 200.50)</name>
    <name type="common">Nematode-trapping fungus</name>
    <name type="synonym">Monacrosporium haptotylum</name>
    <dbReference type="NCBI Taxonomy" id="1284197"/>
    <lineage>
        <taxon>Eukaryota</taxon>
        <taxon>Fungi</taxon>
        <taxon>Dikarya</taxon>
        <taxon>Ascomycota</taxon>
        <taxon>Pezizomycotina</taxon>
        <taxon>Orbiliomycetes</taxon>
        <taxon>Orbiliales</taxon>
        <taxon>Orbiliaceae</taxon>
        <taxon>Dactylellina</taxon>
    </lineage>
</organism>
<gene>
    <name evidence="2" type="ORF">H072_10074</name>
</gene>
<dbReference type="Proteomes" id="UP000015100">
    <property type="component" value="Unassembled WGS sequence"/>
</dbReference>
<comment type="caution">
    <text evidence="2">The sequence shown here is derived from an EMBL/GenBank/DDBJ whole genome shotgun (WGS) entry which is preliminary data.</text>
</comment>
<protein>
    <submittedName>
        <fullName evidence="2">Uncharacterized protein</fullName>
    </submittedName>
</protein>
<name>S8BB71_DACHA</name>
<evidence type="ECO:0000313" key="2">
    <source>
        <dbReference type="EMBL" id="EPS36373.1"/>
    </source>
</evidence>
<reference evidence="2 3" key="1">
    <citation type="journal article" date="2013" name="PLoS Genet.">
        <title>Genomic mechanisms accounting for the adaptation to parasitism in nematode-trapping fungi.</title>
        <authorList>
            <person name="Meerupati T."/>
            <person name="Andersson K.M."/>
            <person name="Friman E."/>
            <person name="Kumar D."/>
            <person name="Tunlid A."/>
            <person name="Ahren D."/>
        </authorList>
    </citation>
    <scope>NUCLEOTIDE SEQUENCE [LARGE SCALE GENOMIC DNA]</scope>
    <source>
        <strain evidence="2 3">CBS 200.50</strain>
    </source>
</reference>
<dbReference type="AlphaFoldDB" id="S8BB71"/>